<keyword evidence="5" id="KW-1185">Reference proteome</keyword>
<evidence type="ECO:0000313" key="2">
    <source>
        <dbReference type="EMBL" id="CAI3982203.1"/>
    </source>
</evidence>
<dbReference type="EMBL" id="CAMXCT020000692">
    <property type="protein sequence ID" value="CAL1135578.1"/>
    <property type="molecule type" value="Genomic_DNA"/>
</dbReference>
<accession>A0A9P1FN45</accession>
<evidence type="ECO:0000313" key="4">
    <source>
        <dbReference type="EMBL" id="CAL4769515.1"/>
    </source>
</evidence>
<organism evidence="2">
    <name type="scientific">Cladocopium goreaui</name>
    <dbReference type="NCBI Taxonomy" id="2562237"/>
    <lineage>
        <taxon>Eukaryota</taxon>
        <taxon>Sar</taxon>
        <taxon>Alveolata</taxon>
        <taxon>Dinophyceae</taxon>
        <taxon>Suessiales</taxon>
        <taxon>Symbiodiniaceae</taxon>
        <taxon>Cladocopium</taxon>
    </lineage>
</organism>
<protein>
    <submittedName>
        <fullName evidence="4">Retrovirus-related Pol polyprotein from transposon TNT 1-94</fullName>
    </submittedName>
</protein>
<name>A0A9P1FN45_9DINO</name>
<feature type="region of interest" description="Disordered" evidence="1">
    <location>
        <begin position="1"/>
        <end position="47"/>
    </location>
</feature>
<dbReference type="AlphaFoldDB" id="A0A9P1FN45"/>
<evidence type="ECO:0000313" key="3">
    <source>
        <dbReference type="EMBL" id="CAL1135578.1"/>
    </source>
</evidence>
<sequence>MTPKGFVKGHSLHGRPEEDRWTAEGSTNSVDFHGNDGPNPVERAAPNRVDMPAIAGEQPRAEEREFKARNFDILKCDIEEYGHTPLCPGCMAQLVGTAARAHNEECRLRMLMESAEGRARVNKAKERVEKDYGRRRRSKKAKEQPALEGRPPPDAPKVAADEAAGAPFERPAEVEAGQPDEAQGRRKRYRPTQEEARGKKREAEDIEDLDLNEGPAPGSTDDPEVVVQHQIGGSSSPGVQRPEPVPDVAMPEGGQAEPEESNEEAMIGADFKSDVPVNDGLCLNVEEKGLKLHTEAGVEEQSQKLRKDKTLLLIGLPPDGPFADLERKYEELEMVTQEEAKKRLEKGRKELRSCLEGYKHQVHEGRYYLQECPRGMKSWEHAQYQSLSEESYTEGKVKEKLRYPPKLVNAIVQVKAQLVLDGEIKEIGHVGGPDPHEEANFEEHHHGTLPKASELRVSEPVIDAKAGVTLDPKKVAEARASELERVKRQGVYTKISEDTCYAEAGRPPIINVKMARNKGDSVHENYQQTGSTRSKE</sequence>
<feature type="compositionally biased region" description="Polar residues" evidence="1">
    <location>
        <begin position="524"/>
        <end position="536"/>
    </location>
</feature>
<gene>
    <name evidence="2" type="ORF">C1SCF055_LOCUS9926</name>
</gene>
<feature type="region of interest" description="Disordered" evidence="1">
    <location>
        <begin position="516"/>
        <end position="536"/>
    </location>
</feature>
<dbReference type="EMBL" id="CAMXCT010000692">
    <property type="protein sequence ID" value="CAI3982203.1"/>
    <property type="molecule type" value="Genomic_DNA"/>
</dbReference>
<evidence type="ECO:0000256" key="1">
    <source>
        <dbReference type="SAM" id="MobiDB-lite"/>
    </source>
</evidence>
<dbReference type="EMBL" id="CAMXCT030000692">
    <property type="protein sequence ID" value="CAL4769515.1"/>
    <property type="molecule type" value="Genomic_DNA"/>
</dbReference>
<feature type="compositionally biased region" description="Basic and acidic residues" evidence="1">
    <location>
        <begin position="117"/>
        <end position="132"/>
    </location>
</feature>
<proteinExistence type="predicted"/>
<comment type="caution">
    <text evidence="2">The sequence shown here is derived from an EMBL/GenBank/DDBJ whole genome shotgun (WGS) entry which is preliminary data.</text>
</comment>
<evidence type="ECO:0000313" key="5">
    <source>
        <dbReference type="Proteomes" id="UP001152797"/>
    </source>
</evidence>
<dbReference type="Proteomes" id="UP001152797">
    <property type="component" value="Unassembled WGS sequence"/>
</dbReference>
<reference evidence="3" key="2">
    <citation type="submission" date="2024-04" db="EMBL/GenBank/DDBJ databases">
        <authorList>
            <person name="Chen Y."/>
            <person name="Shah S."/>
            <person name="Dougan E. K."/>
            <person name="Thang M."/>
            <person name="Chan C."/>
        </authorList>
    </citation>
    <scope>NUCLEOTIDE SEQUENCE [LARGE SCALE GENOMIC DNA]</scope>
</reference>
<feature type="compositionally biased region" description="Basic and acidic residues" evidence="1">
    <location>
        <begin position="191"/>
        <end position="203"/>
    </location>
</feature>
<reference evidence="2" key="1">
    <citation type="submission" date="2022-10" db="EMBL/GenBank/DDBJ databases">
        <authorList>
            <person name="Chen Y."/>
            <person name="Dougan E. K."/>
            <person name="Chan C."/>
            <person name="Rhodes N."/>
            <person name="Thang M."/>
        </authorList>
    </citation>
    <scope>NUCLEOTIDE SEQUENCE</scope>
</reference>
<feature type="region of interest" description="Disordered" evidence="1">
    <location>
        <begin position="117"/>
        <end position="266"/>
    </location>
</feature>